<reference evidence="1 2" key="1">
    <citation type="submission" date="2021-01" db="EMBL/GenBank/DDBJ databases">
        <title>Streptomyces acididurans sp. nov., isolated from a peat swamp forest soil.</title>
        <authorList>
            <person name="Chantavorakit T."/>
            <person name="Duangmal K."/>
        </authorList>
    </citation>
    <scope>NUCLEOTIDE SEQUENCE [LARGE SCALE GENOMIC DNA]</scope>
    <source>
        <strain evidence="1 2">KK5PA1</strain>
    </source>
</reference>
<evidence type="ECO:0000313" key="2">
    <source>
        <dbReference type="Proteomes" id="UP000749040"/>
    </source>
</evidence>
<organism evidence="1 2">
    <name type="scientific">Actinacidiphila acididurans</name>
    <dbReference type="NCBI Taxonomy" id="2784346"/>
    <lineage>
        <taxon>Bacteria</taxon>
        <taxon>Bacillati</taxon>
        <taxon>Actinomycetota</taxon>
        <taxon>Actinomycetes</taxon>
        <taxon>Kitasatosporales</taxon>
        <taxon>Streptomycetaceae</taxon>
        <taxon>Actinacidiphila</taxon>
    </lineage>
</organism>
<accession>A0ABS2TMJ3</accession>
<protein>
    <submittedName>
        <fullName evidence="1">Uncharacterized protein</fullName>
    </submittedName>
</protein>
<proteinExistence type="predicted"/>
<dbReference type="Proteomes" id="UP000749040">
    <property type="component" value="Unassembled WGS sequence"/>
</dbReference>
<name>A0ABS2TMJ3_9ACTN</name>
<keyword evidence="2" id="KW-1185">Reference proteome</keyword>
<sequence>MTWTEAECVEYLESERGAYAWVMQHHGGLTAAEAEEAAMERYPYDPEDASNRGLIFHDTSWHWAMLAIHGQDYVVEHPELIHPSPGYEALLKRQDGGDAP</sequence>
<evidence type="ECO:0000313" key="1">
    <source>
        <dbReference type="EMBL" id="MBM9503213.1"/>
    </source>
</evidence>
<dbReference type="EMBL" id="JADKYB010000001">
    <property type="protein sequence ID" value="MBM9503213.1"/>
    <property type="molecule type" value="Genomic_DNA"/>
</dbReference>
<gene>
    <name evidence="1" type="ORF">ITX44_01455</name>
</gene>
<comment type="caution">
    <text evidence="1">The sequence shown here is derived from an EMBL/GenBank/DDBJ whole genome shotgun (WGS) entry which is preliminary data.</text>
</comment>